<sequence>MPVESSGVSHTVTRLHSQYMASSDWDETANSDRGCNEVNRTSAYRKMVKPILEKRRRARMNKSLDELKAYIVDVRKSEISDPSKLEKADILEHTVHHLRDLRRQQQQRGMAVTNGAVASRFGAGFTECANEVSVYLSTLPGLDNGLRARLLTHLTTCVHQVDRMAYSKPRSHHRVPVPLSPLVDARRKKIFCLDTHPYSFSASASSNSSLERNCRRSASPVWRPW</sequence>
<dbReference type="GO" id="GO:0046983">
    <property type="term" value="F:protein dimerization activity"/>
    <property type="evidence" value="ECO:0007669"/>
    <property type="project" value="InterPro"/>
</dbReference>
<dbReference type="InterPro" id="IPR011598">
    <property type="entry name" value="bHLH_dom"/>
</dbReference>
<dbReference type="InterPro" id="IPR050370">
    <property type="entry name" value="HES_HEY"/>
</dbReference>
<dbReference type="Proteomes" id="UP000014500">
    <property type="component" value="Unassembled WGS sequence"/>
</dbReference>
<dbReference type="Gene3D" id="4.10.280.10">
    <property type="entry name" value="Helix-loop-helix DNA-binding domain"/>
    <property type="match status" value="1"/>
</dbReference>
<dbReference type="Pfam" id="PF07527">
    <property type="entry name" value="Hairy_orange"/>
    <property type="match status" value="1"/>
</dbReference>
<dbReference type="EMBL" id="AFFK01019816">
    <property type="status" value="NOT_ANNOTATED_CDS"/>
    <property type="molecule type" value="Genomic_DNA"/>
</dbReference>
<dbReference type="PANTHER" id="PTHR10985">
    <property type="entry name" value="BASIC HELIX-LOOP-HELIX TRANSCRIPTION FACTOR, HES-RELATED"/>
    <property type="match status" value="1"/>
</dbReference>
<dbReference type="STRING" id="126957.T1IVZ7"/>
<evidence type="ECO:0000256" key="5">
    <source>
        <dbReference type="ARBA" id="ARBA00023242"/>
    </source>
</evidence>
<dbReference type="GO" id="GO:0005634">
    <property type="term" value="C:nucleus"/>
    <property type="evidence" value="ECO:0007669"/>
    <property type="project" value="UniProtKB-SubCell"/>
</dbReference>
<reference evidence="9" key="1">
    <citation type="submission" date="2011-05" db="EMBL/GenBank/DDBJ databases">
        <authorList>
            <person name="Richards S.R."/>
            <person name="Qu J."/>
            <person name="Jiang H."/>
            <person name="Jhangiani S.N."/>
            <person name="Agravi P."/>
            <person name="Goodspeed R."/>
            <person name="Gross S."/>
            <person name="Mandapat C."/>
            <person name="Jackson L."/>
            <person name="Mathew T."/>
            <person name="Pu L."/>
            <person name="Thornton R."/>
            <person name="Saada N."/>
            <person name="Wilczek-Boney K.B."/>
            <person name="Lee S."/>
            <person name="Kovar C."/>
            <person name="Wu Y."/>
            <person name="Scherer S.E."/>
            <person name="Worley K.C."/>
            <person name="Muzny D.M."/>
            <person name="Gibbs R."/>
        </authorList>
    </citation>
    <scope>NUCLEOTIDE SEQUENCE</scope>
    <source>
        <strain evidence="9">Brora</strain>
    </source>
</reference>
<protein>
    <recommendedName>
        <fullName evidence="10">BHLH domain-containing protein</fullName>
    </recommendedName>
</protein>
<dbReference type="GO" id="GO:1990837">
    <property type="term" value="F:sequence-specific double-stranded DNA binding"/>
    <property type="evidence" value="ECO:0007669"/>
    <property type="project" value="UniProtKB-ARBA"/>
</dbReference>
<dbReference type="PROSITE" id="PS51054">
    <property type="entry name" value="ORANGE"/>
    <property type="match status" value="1"/>
</dbReference>
<dbReference type="FunFam" id="4.10.280.10:FF:000009">
    <property type="entry name" value="Transcription factor HES-1"/>
    <property type="match status" value="1"/>
</dbReference>
<dbReference type="AlphaFoldDB" id="T1IVZ7"/>
<dbReference type="OMA" id="YTRCASE"/>
<dbReference type="SMART" id="SM00511">
    <property type="entry name" value="ORANGE"/>
    <property type="match status" value="1"/>
</dbReference>
<dbReference type="SUPFAM" id="SSF158457">
    <property type="entry name" value="Orange domain-like"/>
    <property type="match status" value="1"/>
</dbReference>
<dbReference type="Gene3D" id="6.10.250.980">
    <property type="match status" value="1"/>
</dbReference>
<dbReference type="HOGENOM" id="CLU_068550_2_2_1"/>
<keyword evidence="2" id="KW-0805">Transcription regulation</keyword>
<keyword evidence="5" id="KW-0539">Nucleus</keyword>
<evidence type="ECO:0000256" key="2">
    <source>
        <dbReference type="ARBA" id="ARBA00023015"/>
    </source>
</evidence>
<dbReference type="PhylomeDB" id="T1IVZ7"/>
<evidence type="ECO:0000256" key="1">
    <source>
        <dbReference type="ARBA" id="ARBA00004123"/>
    </source>
</evidence>
<feature type="domain" description="Orange" evidence="7">
    <location>
        <begin position="121"/>
        <end position="154"/>
    </location>
</feature>
<evidence type="ECO:0000256" key="4">
    <source>
        <dbReference type="ARBA" id="ARBA00023163"/>
    </source>
</evidence>
<keyword evidence="4" id="KW-0804">Transcription</keyword>
<reference evidence="8" key="2">
    <citation type="submission" date="2015-02" db="UniProtKB">
        <authorList>
            <consortium name="EnsemblMetazoa"/>
        </authorList>
    </citation>
    <scope>IDENTIFICATION</scope>
</reference>
<evidence type="ECO:0000313" key="8">
    <source>
        <dbReference type="EnsemblMetazoa" id="SMAR005355-PA"/>
    </source>
</evidence>
<evidence type="ECO:0008006" key="10">
    <source>
        <dbReference type="Google" id="ProtNLM"/>
    </source>
</evidence>
<evidence type="ECO:0000256" key="3">
    <source>
        <dbReference type="ARBA" id="ARBA00023125"/>
    </source>
</evidence>
<keyword evidence="3" id="KW-0238">DNA-binding</keyword>
<dbReference type="eggNOG" id="KOG4304">
    <property type="taxonomic scope" value="Eukaryota"/>
</dbReference>
<proteinExistence type="predicted"/>
<accession>T1IVZ7</accession>
<evidence type="ECO:0000259" key="6">
    <source>
        <dbReference type="PROSITE" id="PS50888"/>
    </source>
</evidence>
<comment type="subcellular location">
    <subcellularLocation>
        <location evidence="1">Nucleus</location>
    </subcellularLocation>
</comment>
<evidence type="ECO:0000259" key="7">
    <source>
        <dbReference type="PROSITE" id="PS51054"/>
    </source>
</evidence>
<organism evidence="8 9">
    <name type="scientific">Strigamia maritima</name>
    <name type="common">European centipede</name>
    <name type="synonym">Geophilus maritimus</name>
    <dbReference type="NCBI Taxonomy" id="126957"/>
    <lineage>
        <taxon>Eukaryota</taxon>
        <taxon>Metazoa</taxon>
        <taxon>Ecdysozoa</taxon>
        <taxon>Arthropoda</taxon>
        <taxon>Myriapoda</taxon>
        <taxon>Chilopoda</taxon>
        <taxon>Pleurostigmophora</taxon>
        <taxon>Geophilomorpha</taxon>
        <taxon>Linotaeniidae</taxon>
        <taxon>Strigamia</taxon>
    </lineage>
</organism>
<name>T1IVZ7_STRMM</name>
<dbReference type="PROSITE" id="PS50888">
    <property type="entry name" value="BHLH"/>
    <property type="match status" value="1"/>
</dbReference>
<keyword evidence="9" id="KW-1185">Reference proteome</keyword>
<dbReference type="EnsemblMetazoa" id="SMAR005355-RA">
    <property type="protein sequence ID" value="SMAR005355-PA"/>
    <property type="gene ID" value="SMAR005355"/>
</dbReference>
<dbReference type="SUPFAM" id="SSF47459">
    <property type="entry name" value="HLH, helix-loop-helix DNA-binding domain"/>
    <property type="match status" value="1"/>
</dbReference>
<dbReference type="InterPro" id="IPR003650">
    <property type="entry name" value="Orange_dom"/>
</dbReference>
<dbReference type="GO" id="GO:0006355">
    <property type="term" value="P:regulation of DNA-templated transcription"/>
    <property type="evidence" value="ECO:0007669"/>
    <property type="project" value="InterPro"/>
</dbReference>
<dbReference type="InterPro" id="IPR036638">
    <property type="entry name" value="HLH_DNA-bd_sf"/>
</dbReference>
<dbReference type="Pfam" id="PF00010">
    <property type="entry name" value="HLH"/>
    <property type="match status" value="1"/>
</dbReference>
<evidence type="ECO:0000313" key="9">
    <source>
        <dbReference type="Proteomes" id="UP000014500"/>
    </source>
</evidence>
<feature type="domain" description="BHLH" evidence="6">
    <location>
        <begin position="44"/>
        <end position="101"/>
    </location>
</feature>
<dbReference type="SMART" id="SM00353">
    <property type="entry name" value="HLH"/>
    <property type="match status" value="1"/>
</dbReference>